<dbReference type="GeneID" id="62237098"/>
<keyword evidence="2" id="KW-1185">Reference proteome</keyword>
<dbReference type="EMBL" id="RCSX01000035">
    <property type="protein sequence ID" value="KAF7917222.1"/>
    <property type="molecule type" value="Genomic_DNA"/>
</dbReference>
<name>A0ABQ7I945_9HELO</name>
<sequence length="81" mass="9349">MHWRRSILHSEPKSIVSRSHCSSAVKIAFCHGTRLNQVYQSRSSGMSLVPGKAWAKSRRNPLQSLRYLSMYTYYFSIPLTT</sequence>
<evidence type="ECO:0000313" key="1">
    <source>
        <dbReference type="EMBL" id="KAF7917222.1"/>
    </source>
</evidence>
<dbReference type="RefSeq" id="XP_038805740.1">
    <property type="nucleotide sequence ID" value="XM_038957948.1"/>
</dbReference>
<protein>
    <submittedName>
        <fullName evidence="1">Uncharacterized protein</fullName>
    </submittedName>
</protein>
<accession>A0ABQ7I945</accession>
<evidence type="ECO:0000313" key="2">
    <source>
        <dbReference type="Proteomes" id="UP000783213"/>
    </source>
</evidence>
<gene>
    <name evidence="1" type="ORF">EAE98_010327</name>
</gene>
<reference evidence="1 2" key="1">
    <citation type="journal article" date="2020" name="Genome Biol. Evol.">
        <title>Comparative genomics of Sclerotiniaceae.</title>
        <authorList>
            <person name="Valero Jimenez C.A."/>
            <person name="Steentjes M."/>
            <person name="Scholten O.E."/>
            <person name="Van Kan J.A.L."/>
        </authorList>
    </citation>
    <scope>NUCLEOTIDE SEQUENCE [LARGE SCALE GENOMIC DNA]</scope>
    <source>
        <strain evidence="1 2">B1</strain>
    </source>
</reference>
<organism evidence="1 2">
    <name type="scientific">Botrytis deweyae</name>
    <dbReference type="NCBI Taxonomy" id="2478750"/>
    <lineage>
        <taxon>Eukaryota</taxon>
        <taxon>Fungi</taxon>
        <taxon>Dikarya</taxon>
        <taxon>Ascomycota</taxon>
        <taxon>Pezizomycotina</taxon>
        <taxon>Leotiomycetes</taxon>
        <taxon>Helotiales</taxon>
        <taxon>Sclerotiniaceae</taxon>
        <taxon>Botrytis</taxon>
    </lineage>
</organism>
<proteinExistence type="predicted"/>
<dbReference type="Proteomes" id="UP000783213">
    <property type="component" value="Unassembled WGS sequence"/>
</dbReference>
<comment type="caution">
    <text evidence="1">The sequence shown here is derived from an EMBL/GenBank/DDBJ whole genome shotgun (WGS) entry which is preliminary data.</text>
</comment>